<dbReference type="EMBL" id="NBCO01000015">
    <property type="protein sequence ID" value="ORC88881.1"/>
    <property type="molecule type" value="Genomic_DNA"/>
</dbReference>
<dbReference type="InterPro" id="IPR033585">
    <property type="entry name" value="DRC12-like"/>
</dbReference>
<dbReference type="GeneID" id="39985744"/>
<evidence type="ECO:0000256" key="10">
    <source>
        <dbReference type="ARBA" id="ARBA00044754"/>
    </source>
</evidence>
<feature type="coiled-coil region" evidence="12">
    <location>
        <begin position="104"/>
        <end position="149"/>
    </location>
</feature>
<comment type="similarity">
    <text evidence="10">Belongs to the DRC12 family.</text>
</comment>
<reference evidence="13 14" key="1">
    <citation type="submission" date="2017-03" db="EMBL/GenBank/DDBJ databases">
        <title>An alternative strategy for trypanosome survival in the mammalian bloodstream revealed through genome and transcriptome analysis of the ubiquitous bovine parasite Trypanosoma (Megatrypanum) theileri.</title>
        <authorList>
            <person name="Kelly S."/>
            <person name="Ivens A."/>
            <person name="Mott A."/>
            <person name="O'Neill E."/>
            <person name="Emms D."/>
            <person name="Macleod O."/>
            <person name="Voorheis P."/>
            <person name="Matthews J."/>
            <person name="Matthews K."/>
            <person name="Carrington M."/>
        </authorList>
    </citation>
    <scope>NUCLEOTIDE SEQUENCE [LARGE SCALE GENOMIC DNA]</scope>
    <source>
        <strain evidence="13">Edinburgh</strain>
    </source>
</reference>
<evidence type="ECO:0000256" key="9">
    <source>
        <dbReference type="ARBA" id="ARBA00023273"/>
    </source>
</evidence>
<keyword evidence="5" id="KW-0282">Flagellum</keyword>
<dbReference type="PANTHER" id="PTHR28656">
    <property type="entry name" value="COILED-COIL DOMAIN-CONTAINING PROTEIN 153"/>
    <property type="match status" value="1"/>
</dbReference>
<evidence type="ECO:0000313" key="14">
    <source>
        <dbReference type="Proteomes" id="UP000192257"/>
    </source>
</evidence>
<comment type="subcellular location">
    <subcellularLocation>
        <location evidence="2">Cytoplasm</location>
        <location evidence="2">Cytoskeleton</location>
        <location evidence="2">Flagellum axoneme</location>
    </subcellularLocation>
</comment>
<dbReference type="VEuPathDB" id="TriTrypDB:TM35_000153120"/>
<comment type="subunit">
    <text evidence="3">Component of the nexin-dynein regulatory complex (N-DRC).</text>
</comment>
<evidence type="ECO:0000256" key="7">
    <source>
        <dbReference type="ARBA" id="ARBA00023069"/>
    </source>
</evidence>
<keyword evidence="8" id="KW-0206">Cytoskeleton</keyword>
<accession>A0A1X0NW82</accession>
<protein>
    <recommendedName>
        <fullName evidence="11">Dynein regulatory complex protein 12</fullName>
    </recommendedName>
</protein>
<evidence type="ECO:0000256" key="11">
    <source>
        <dbReference type="ARBA" id="ARBA00044800"/>
    </source>
</evidence>
<evidence type="ECO:0000256" key="1">
    <source>
        <dbReference type="ARBA" id="ARBA00003029"/>
    </source>
</evidence>
<keyword evidence="14" id="KW-1185">Reference proteome</keyword>
<comment type="function">
    <text evidence="1">Component of the nexin-dynein regulatory complex (N-DRC), a key regulator of ciliary/flagellar motility which maintains the alignment and integrity of the distal axoneme and regulates microtubule sliding in motile axonemes.</text>
</comment>
<evidence type="ECO:0000256" key="3">
    <source>
        <dbReference type="ARBA" id="ARBA00011248"/>
    </source>
</evidence>
<proteinExistence type="inferred from homology"/>
<sequence length="172" mass="19553">MPPKESKTSKSERELLDEEQQLNDEIVKMSLRLSALKAQHSSRLEEIASLKRDRDGLWSSCGKCEDDLNTATMNRVDVLTDFARQYKSEESIKVLACIRLDTALNLLEEEKLRLADELKSTEVEYEEAISTMKKEYDSLVARISEMEKEFADIVGDTNSKVTNGQLTPSELC</sequence>
<keyword evidence="6 12" id="KW-0175">Coiled coil</keyword>
<evidence type="ECO:0000256" key="8">
    <source>
        <dbReference type="ARBA" id="ARBA00023212"/>
    </source>
</evidence>
<dbReference type="OrthoDB" id="251385at2759"/>
<keyword evidence="4" id="KW-0963">Cytoplasm</keyword>
<evidence type="ECO:0000256" key="2">
    <source>
        <dbReference type="ARBA" id="ARBA00004611"/>
    </source>
</evidence>
<dbReference type="AlphaFoldDB" id="A0A1X0NW82"/>
<evidence type="ECO:0000256" key="6">
    <source>
        <dbReference type="ARBA" id="ARBA00023054"/>
    </source>
</evidence>
<keyword evidence="7" id="KW-0969">Cilium</keyword>
<dbReference type="RefSeq" id="XP_028882947.1">
    <property type="nucleotide sequence ID" value="XM_029025964.1"/>
</dbReference>
<comment type="caution">
    <text evidence="13">The sequence shown here is derived from an EMBL/GenBank/DDBJ whole genome shotgun (WGS) entry which is preliminary data.</text>
</comment>
<evidence type="ECO:0000256" key="12">
    <source>
        <dbReference type="SAM" id="Coils"/>
    </source>
</evidence>
<evidence type="ECO:0000256" key="5">
    <source>
        <dbReference type="ARBA" id="ARBA00022846"/>
    </source>
</evidence>
<dbReference type="PANTHER" id="PTHR28656:SF1">
    <property type="entry name" value="COILED-COIL DOMAIN-CONTAINING PROTEIN 153"/>
    <property type="match status" value="1"/>
</dbReference>
<organism evidence="13 14">
    <name type="scientific">Trypanosoma theileri</name>
    <dbReference type="NCBI Taxonomy" id="67003"/>
    <lineage>
        <taxon>Eukaryota</taxon>
        <taxon>Discoba</taxon>
        <taxon>Euglenozoa</taxon>
        <taxon>Kinetoplastea</taxon>
        <taxon>Metakinetoplastina</taxon>
        <taxon>Trypanosomatida</taxon>
        <taxon>Trypanosomatidae</taxon>
        <taxon>Trypanosoma</taxon>
    </lineage>
</organism>
<name>A0A1X0NW82_9TRYP</name>
<dbReference type="Proteomes" id="UP000192257">
    <property type="component" value="Unassembled WGS sequence"/>
</dbReference>
<evidence type="ECO:0000256" key="4">
    <source>
        <dbReference type="ARBA" id="ARBA00022490"/>
    </source>
</evidence>
<gene>
    <name evidence="13" type="ORF">TM35_000153120</name>
</gene>
<keyword evidence="9" id="KW-0966">Cell projection</keyword>
<evidence type="ECO:0000313" key="13">
    <source>
        <dbReference type="EMBL" id="ORC88881.1"/>
    </source>
</evidence>